<dbReference type="InterPro" id="IPR029058">
    <property type="entry name" value="AB_hydrolase_fold"/>
</dbReference>
<dbReference type="SUPFAM" id="SSF53474">
    <property type="entry name" value="alpha/beta-Hydrolases"/>
    <property type="match status" value="1"/>
</dbReference>
<evidence type="ECO:0000313" key="3">
    <source>
        <dbReference type="EMBL" id="KAL5109189.1"/>
    </source>
</evidence>
<protein>
    <submittedName>
        <fullName evidence="3">Lysophosphatidylserine lipase ABHD12</fullName>
    </submittedName>
</protein>
<feature type="transmembrane region" description="Helical" evidence="1">
    <location>
        <begin position="23"/>
        <end position="51"/>
    </location>
</feature>
<feature type="domain" description="Serine aminopeptidase S33" evidence="2">
    <location>
        <begin position="138"/>
        <end position="264"/>
    </location>
</feature>
<reference evidence="3 4" key="1">
    <citation type="journal article" date="2022" name="Front. Cell. Infect. Microbiol.">
        <title>The Genomes of Two Strains of Taenia crassiceps the Animal Model for the Study of Human Cysticercosis.</title>
        <authorList>
            <person name="Bobes R.J."/>
            <person name="Estrada K."/>
            <person name="Rios-Valencia D.G."/>
            <person name="Calderon-Gallegos A."/>
            <person name="de la Torre P."/>
            <person name="Carrero J.C."/>
            <person name="Sanchez-Flores A."/>
            <person name="Laclette J.P."/>
        </authorList>
    </citation>
    <scope>NUCLEOTIDE SEQUENCE [LARGE SCALE GENOMIC DNA]</scope>
    <source>
        <strain evidence="3">WFUcys</strain>
    </source>
</reference>
<dbReference type="EMBL" id="JAKROA010000003">
    <property type="protein sequence ID" value="KAL5109189.1"/>
    <property type="molecule type" value="Genomic_DNA"/>
</dbReference>
<gene>
    <name evidence="3" type="ORF">TcWFU_007327</name>
</gene>
<dbReference type="PANTHER" id="PTHR12277:SF194">
    <property type="entry name" value="FI04476P"/>
    <property type="match status" value="1"/>
</dbReference>
<dbReference type="Proteomes" id="UP001651158">
    <property type="component" value="Unassembled WGS sequence"/>
</dbReference>
<keyword evidence="1" id="KW-0472">Membrane</keyword>
<comment type="caution">
    <text evidence="3">The sequence shown here is derived from an EMBL/GenBank/DDBJ whole genome shotgun (WGS) entry which is preliminary data.</text>
</comment>
<dbReference type="Gene3D" id="3.40.50.1820">
    <property type="entry name" value="alpha/beta hydrolase"/>
    <property type="match status" value="1"/>
</dbReference>
<keyword evidence="4" id="KW-1185">Reference proteome</keyword>
<keyword evidence="1" id="KW-0812">Transmembrane</keyword>
<evidence type="ECO:0000256" key="1">
    <source>
        <dbReference type="SAM" id="Phobius"/>
    </source>
</evidence>
<evidence type="ECO:0000259" key="2">
    <source>
        <dbReference type="Pfam" id="PF12146"/>
    </source>
</evidence>
<dbReference type="InterPro" id="IPR022742">
    <property type="entry name" value="Hydrolase_4"/>
</dbReference>
<dbReference type="PANTHER" id="PTHR12277">
    <property type="entry name" value="ALPHA/BETA HYDROLASE DOMAIN-CONTAINING PROTEIN"/>
    <property type="match status" value="1"/>
</dbReference>
<dbReference type="Pfam" id="PF12146">
    <property type="entry name" value="Hydrolase_4"/>
    <property type="match status" value="1"/>
</dbReference>
<keyword evidence="1" id="KW-1133">Transmembrane helix</keyword>
<sequence>MRLGDTGAGAGCVIVFSSLGDEVILPIIGICYFVPIFCAIFPRAAIPLIYLHYLQFSRNQNFSDFSSFGVSSDAASNFYIRSDLDGTLLGAWHIRPNATDEFAGQRYRATNAKGVKDRTPIFLYLHGMAFNRAYPHRVEVYKLLSRLGFHVMTIDYRGFGNSGGSPQGEADIVADAISLLRYARDVAPHSPIFIWGSSLGTGIAGSMVKVLNETGDVRPPEGIVLDAPFTNMLTAAYYSPQGRAMRVVVALRHLLKHIFDSLNISYDSEANFQLASCPILILHSADDGIVPIQLGHTIYTTLKKAKVDVTFKNLGFQGFGHDRNHEYPGIPSLIRDFVDRAISMP</sequence>
<accession>A0ABR4QHR9</accession>
<evidence type="ECO:0000313" key="4">
    <source>
        <dbReference type="Proteomes" id="UP001651158"/>
    </source>
</evidence>
<organism evidence="3 4">
    <name type="scientific">Taenia crassiceps</name>
    <dbReference type="NCBI Taxonomy" id="6207"/>
    <lineage>
        <taxon>Eukaryota</taxon>
        <taxon>Metazoa</taxon>
        <taxon>Spiralia</taxon>
        <taxon>Lophotrochozoa</taxon>
        <taxon>Platyhelminthes</taxon>
        <taxon>Cestoda</taxon>
        <taxon>Eucestoda</taxon>
        <taxon>Cyclophyllidea</taxon>
        <taxon>Taeniidae</taxon>
        <taxon>Taenia</taxon>
    </lineage>
</organism>
<name>A0ABR4QHR9_9CEST</name>
<proteinExistence type="predicted"/>